<feature type="region of interest" description="Disordered" evidence="5">
    <location>
        <begin position="1"/>
        <end position="20"/>
    </location>
</feature>
<evidence type="ECO:0000313" key="8">
    <source>
        <dbReference type="Proteomes" id="UP001259659"/>
    </source>
</evidence>
<keyword evidence="3 7" id="KW-0418">Kinase</keyword>
<evidence type="ECO:0000256" key="5">
    <source>
        <dbReference type="SAM" id="MobiDB-lite"/>
    </source>
</evidence>
<keyword evidence="1" id="KW-0808">Transferase</keyword>
<gene>
    <name evidence="7" type="ORF">NDI56_13775</name>
</gene>
<dbReference type="EMBL" id="JAMQON010000004">
    <property type="protein sequence ID" value="MDS0260469.1"/>
    <property type="molecule type" value="Genomic_DNA"/>
</dbReference>
<dbReference type="GO" id="GO:0016301">
    <property type="term" value="F:kinase activity"/>
    <property type="evidence" value="ECO:0007669"/>
    <property type="project" value="UniProtKB-KW"/>
</dbReference>
<dbReference type="Pfam" id="PF00781">
    <property type="entry name" value="DAGK_cat"/>
    <property type="match status" value="1"/>
</dbReference>
<evidence type="ECO:0000313" key="7">
    <source>
        <dbReference type="EMBL" id="MDS0260469.1"/>
    </source>
</evidence>
<dbReference type="Proteomes" id="UP001259659">
    <property type="component" value="Unassembled WGS sequence"/>
</dbReference>
<evidence type="ECO:0000256" key="3">
    <source>
        <dbReference type="ARBA" id="ARBA00022777"/>
    </source>
</evidence>
<dbReference type="Pfam" id="PF19279">
    <property type="entry name" value="YegS_C"/>
    <property type="match status" value="1"/>
</dbReference>
<organism evidence="7 8">
    <name type="scientific">Haloarcula saliterrae</name>
    <dbReference type="NCBI Taxonomy" id="2950534"/>
    <lineage>
        <taxon>Archaea</taxon>
        <taxon>Methanobacteriati</taxon>
        <taxon>Methanobacteriota</taxon>
        <taxon>Stenosarchaea group</taxon>
        <taxon>Halobacteria</taxon>
        <taxon>Halobacteriales</taxon>
        <taxon>Haloarculaceae</taxon>
        <taxon>Haloarcula</taxon>
    </lineage>
</organism>
<evidence type="ECO:0000259" key="6">
    <source>
        <dbReference type="PROSITE" id="PS50146"/>
    </source>
</evidence>
<comment type="caution">
    <text evidence="7">The sequence shown here is derived from an EMBL/GenBank/DDBJ whole genome shotgun (WGS) entry which is preliminary data.</text>
</comment>
<name>A0ABU2FE04_9EURY</name>
<dbReference type="Gene3D" id="3.40.50.10330">
    <property type="entry name" value="Probable inorganic polyphosphate/atp-NAD kinase, domain 1"/>
    <property type="match status" value="1"/>
</dbReference>
<dbReference type="PANTHER" id="PTHR12358:SF54">
    <property type="entry name" value="SPHINGOSINE KINASE RELATED PROTEIN"/>
    <property type="match status" value="1"/>
</dbReference>
<reference evidence="7 8" key="1">
    <citation type="submission" date="2022-06" db="EMBL/GenBank/DDBJ databases">
        <title>Haloarcula sp. a new haloarchaeum isolate from saline soil.</title>
        <authorList>
            <person name="Strakova D."/>
            <person name="Galisteo C."/>
            <person name="Sanchez-Porro C."/>
            <person name="Ventosa A."/>
        </authorList>
    </citation>
    <scope>NUCLEOTIDE SEQUENCE [LARGE SCALE GENOMIC DNA]</scope>
    <source>
        <strain evidence="7 8">S1CR25-12</strain>
    </source>
</reference>
<dbReference type="InterPro" id="IPR001206">
    <property type="entry name" value="Diacylglycerol_kinase_cat_dom"/>
</dbReference>
<proteinExistence type="predicted"/>
<dbReference type="InterPro" id="IPR016064">
    <property type="entry name" value="NAD/diacylglycerol_kinase_sf"/>
</dbReference>
<sequence>MQVGSRRAILNPASGDGDHADSVERLLSARGFAVSRTEGPGDARELGRAAGEARASEVAVAGGDGTVNEVLRGLAGADHLDAVTLSVVPVGTANLLAGTVGVTDRRQGIEVADTGAVRTIDVGFAGDEPFLVSCIAGLPADASLAASGELKARFGTLAFLLTGAQEAIEFDGLDITVEAMGEDGPFTWSGSATCLLVGNARKFVNRGGQADMEDGLLDVAIVERMPTGNLVAEAIGHRLLAADTDGVTHVRATELSVDGHGEPVTFSRDGEFAEHERLDIAVRERTLDLRVGPSYEPDPEY</sequence>
<evidence type="ECO:0000256" key="4">
    <source>
        <dbReference type="ARBA" id="ARBA00022840"/>
    </source>
</evidence>
<feature type="domain" description="DAGKc" evidence="6">
    <location>
        <begin position="1"/>
        <end position="129"/>
    </location>
</feature>
<evidence type="ECO:0000256" key="2">
    <source>
        <dbReference type="ARBA" id="ARBA00022741"/>
    </source>
</evidence>
<protein>
    <submittedName>
        <fullName evidence="7">Diacylglycerol kinase family lipid kinase</fullName>
    </submittedName>
</protein>
<evidence type="ECO:0000256" key="1">
    <source>
        <dbReference type="ARBA" id="ARBA00022679"/>
    </source>
</evidence>
<dbReference type="SUPFAM" id="SSF111331">
    <property type="entry name" value="NAD kinase/diacylglycerol kinase-like"/>
    <property type="match status" value="1"/>
</dbReference>
<dbReference type="PANTHER" id="PTHR12358">
    <property type="entry name" value="SPHINGOSINE KINASE"/>
    <property type="match status" value="1"/>
</dbReference>
<keyword evidence="4" id="KW-0067">ATP-binding</keyword>
<dbReference type="InterPro" id="IPR050187">
    <property type="entry name" value="Lipid_Phosphate_FormReg"/>
</dbReference>
<keyword evidence="2" id="KW-0547">Nucleotide-binding</keyword>
<dbReference type="InterPro" id="IPR045540">
    <property type="entry name" value="YegS/DAGK_C"/>
</dbReference>
<dbReference type="InterPro" id="IPR017438">
    <property type="entry name" value="ATP-NAD_kinase_N"/>
</dbReference>
<accession>A0ABU2FE04</accession>
<keyword evidence="8" id="KW-1185">Reference proteome</keyword>
<dbReference type="PROSITE" id="PS50146">
    <property type="entry name" value="DAGK"/>
    <property type="match status" value="1"/>
</dbReference>
<dbReference type="Gene3D" id="2.60.200.40">
    <property type="match status" value="1"/>
</dbReference>
<dbReference type="RefSeq" id="WP_310920144.1">
    <property type="nucleotide sequence ID" value="NZ_JAMQON010000004.1"/>
</dbReference>